<dbReference type="Proteomes" id="UP000800235">
    <property type="component" value="Unassembled WGS sequence"/>
</dbReference>
<feature type="region of interest" description="Disordered" evidence="1">
    <location>
        <begin position="98"/>
        <end position="193"/>
    </location>
</feature>
<name>A0A9P4U1A9_9PEZI</name>
<protein>
    <submittedName>
        <fullName evidence="2">Uncharacterized protein</fullName>
    </submittedName>
</protein>
<evidence type="ECO:0000256" key="1">
    <source>
        <dbReference type="SAM" id="MobiDB-lite"/>
    </source>
</evidence>
<feature type="compositionally biased region" description="Acidic residues" evidence="1">
    <location>
        <begin position="184"/>
        <end position="193"/>
    </location>
</feature>
<accession>A0A9P4U1A9</accession>
<feature type="compositionally biased region" description="Gly residues" evidence="1">
    <location>
        <begin position="118"/>
        <end position="183"/>
    </location>
</feature>
<evidence type="ECO:0000313" key="2">
    <source>
        <dbReference type="EMBL" id="KAF2432818.1"/>
    </source>
</evidence>
<comment type="caution">
    <text evidence="2">The sequence shown here is derived from an EMBL/GenBank/DDBJ whole genome shotgun (WGS) entry which is preliminary data.</text>
</comment>
<proteinExistence type="predicted"/>
<evidence type="ECO:0000313" key="3">
    <source>
        <dbReference type="Proteomes" id="UP000800235"/>
    </source>
</evidence>
<dbReference type="AlphaFoldDB" id="A0A9P4U1A9"/>
<gene>
    <name evidence="2" type="ORF">EJ08DRAFT_658812</name>
</gene>
<reference evidence="2" key="1">
    <citation type="journal article" date="2020" name="Stud. Mycol.">
        <title>101 Dothideomycetes genomes: a test case for predicting lifestyles and emergence of pathogens.</title>
        <authorList>
            <person name="Haridas S."/>
            <person name="Albert R."/>
            <person name="Binder M."/>
            <person name="Bloem J."/>
            <person name="Labutti K."/>
            <person name="Salamov A."/>
            <person name="Andreopoulos B."/>
            <person name="Baker S."/>
            <person name="Barry K."/>
            <person name="Bills G."/>
            <person name="Bluhm B."/>
            <person name="Cannon C."/>
            <person name="Castanera R."/>
            <person name="Culley D."/>
            <person name="Daum C."/>
            <person name="Ezra D."/>
            <person name="Gonzalez J."/>
            <person name="Henrissat B."/>
            <person name="Kuo A."/>
            <person name="Liang C."/>
            <person name="Lipzen A."/>
            <person name="Lutzoni F."/>
            <person name="Magnuson J."/>
            <person name="Mondo S."/>
            <person name="Nolan M."/>
            <person name="Ohm R."/>
            <person name="Pangilinan J."/>
            <person name="Park H.-J."/>
            <person name="Ramirez L."/>
            <person name="Alfaro M."/>
            <person name="Sun H."/>
            <person name="Tritt A."/>
            <person name="Yoshinaga Y."/>
            <person name="Zwiers L.-H."/>
            <person name="Turgeon B."/>
            <person name="Goodwin S."/>
            <person name="Spatafora J."/>
            <person name="Crous P."/>
            <person name="Grigoriev I."/>
        </authorList>
    </citation>
    <scope>NUCLEOTIDE SEQUENCE</scope>
    <source>
        <strain evidence="2">CBS 130266</strain>
    </source>
</reference>
<keyword evidence="3" id="KW-1185">Reference proteome</keyword>
<sequence length="193" mass="19814">MWRPGIDYDHEAVKGSINFISENLHQARQAARTWLEPGQDRIVATHNKIAGRELDKIHFAYQNREIPPLAYHAANSRYYKMRFDTTRIIRDIERANGVRAGPAGRPQSGMRALPAPGGNFGGPAGGNPGGQAGGKFGAPAGGNFGPPAGGNRGAAPGGDFGGAPGGGQAGDAGAPRGGGGGGNDDLEDDFGGD</sequence>
<organism evidence="2 3">
    <name type="scientific">Tothia fuscella</name>
    <dbReference type="NCBI Taxonomy" id="1048955"/>
    <lineage>
        <taxon>Eukaryota</taxon>
        <taxon>Fungi</taxon>
        <taxon>Dikarya</taxon>
        <taxon>Ascomycota</taxon>
        <taxon>Pezizomycotina</taxon>
        <taxon>Dothideomycetes</taxon>
        <taxon>Pleosporomycetidae</taxon>
        <taxon>Venturiales</taxon>
        <taxon>Cylindrosympodiaceae</taxon>
        <taxon>Tothia</taxon>
    </lineage>
</organism>
<dbReference type="EMBL" id="MU007024">
    <property type="protein sequence ID" value="KAF2432818.1"/>
    <property type="molecule type" value="Genomic_DNA"/>
</dbReference>